<name>A0ACA9SQE8_9GLOM</name>
<feature type="non-terminal residue" evidence="1">
    <location>
        <position position="1"/>
    </location>
</feature>
<organism evidence="1 2">
    <name type="scientific">Racocetra persica</name>
    <dbReference type="NCBI Taxonomy" id="160502"/>
    <lineage>
        <taxon>Eukaryota</taxon>
        <taxon>Fungi</taxon>
        <taxon>Fungi incertae sedis</taxon>
        <taxon>Mucoromycota</taxon>
        <taxon>Glomeromycotina</taxon>
        <taxon>Glomeromycetes</taxon>
        <taxon>Diversisporales</taxon>
        <taxon>Gigasporaceae</taxon>
        <taxon>Racocetra</taxon>
    </lineage>
</organism>
<protein>
    <submittedName>
        <fullName evidence="1">13746_t:CDS:1</fullName>
    </submittedName>
</protein>
<gene>
    <name evidence="1" type="ORF">RPERSI_LOCUS34093</name>
</gene>
<dbReference type="Proteomes" id="UP000789920">
    <property type="component" value="Unassembled WGS sequence"/>
</dbReference>
<reference evidence="1" key="1">
    <citation type="submission" date="2021-06" db="EMBL/GenBank/DDBJ databases">
        <authorList>
            <person name="Kallberg Y."/>
            <person name="Tangrot J."/>
            <person name="Rosling A."/>
        </authorList>
    </citation>
    <scope>NUCLEOTIDE SEQUENCE</scope>
    <source>
        <strain evidence="1">MA461A</strain>
    </source>
</reference>
<keyword evidence="2" id="KW-1185">Reference proteome</keyword>
<comment type="caution">
    <text evidence="1">The sequence shown here is derived from an EMBL/GenBank/DDBJ whole genome shotgun (WGS) entry which is preliminary data.</text>
</comment>
<dbReference type="EMBL" id="CAJVQC010150730">
    <property type="protein sequence ID" value="CAG8846342.1"/>
    <property type="molecule type" value="Genomic_DNA"/>
</dbReference>
<sequence length="121" mass="14402">EIEKAPKLLYINKEVVDGFYMVVIDYVEAEQLYECDSLSHDEYKVVFKDIKEAINKLYEKNIVFANLYFDWAGKGEVARYPSFMNHKHINWPPEAEDRKKLSCKHDVYWLELLKSKYLGES</sequence>
<proteinExistence type="predicted"/>
<evidence type="ECO:0000313" key="2">
    <source>
        <dbReference type="Proteomes" id="UP000789920"/>
    </source>
</evidence>
<feature type="non-terminal residue" evidence="1">
    <location>
        <position position="121"/>
    </location>
</feature>
<accession>A0ACA9SQE8</accession>
<evidence type="ECO:0000313" key="1">
    <source>
        <dbReference type="EMBL" id="CAG8846342.1"/>
    </source>
</evidence>